<accession>E0UPS1</accession>
<dbReference type="PANTHER" id="PTHR30469">
    <property type="entry name" value="MULTIDRUG RESISTANCE PROTEIN MDTA"/>
    <property type="match status" value="1"/>
</dbReference>
<dbReference type="Proteomes" id="UP000007803">
    <property type="component" value="Chromosome"/>
</dbReference>
<dbReference type="eggNOG" id="COG0845">
    <property type="taxonomic scope" value="Bacteria"/>
</dbReference>
<dbReference type="OrthoDB" id="5318766at2"/>
<dbReference type="GO" id="GO:1990281">
    <property type="term" value="C:efflux pump complex"/>
    <property type="evidence" value="ECO:0007669"/>
    <property type="project" value="TreeGrafter"/>
</dbReference>
<evidence type="ECO:0000313" key="1">
    <source>
        <dbReference type="EMBL" id="ADN09730.1"/>
    </source>
</evidence>
<dbReference type="AlphaFoldDB" id="E0UPS1"/>
<name>E0UPS1_SULAO</name>
<sequence length="331" mass="37378">MFQKIILVYLLCIPVFASSVSVSIIKPKMSTMSSTIEVNGKVISKSRYALTAKISGILHWKISQNSTVAKGDIIALVTNKTRDKKLQYLHNKLSLQTNELNFFKTKLQTSLEKYKMGVASKNSYLSDKIAYEHLKEIYHSTLNEYNLLLLEQKNALIKAPHNGVLTNFVSNNSYINYGTTIAMLLDENNYVKLFVDSSYAVKIKKEMQVQLQSSYKNCFATIVNILPKTSNNLMELIAKPAEKLPLNLQLTAKIILKNLNGILIAKEAIVLVDNRPAVYLIDKNNIAHLAFIEIQKDMLQNALIKNTLPKDARVALKNAYMLHDNLRVSVK</sequence>
<keyword evidence="2" id="KW-1185">Reference proteome</keyword>
<dbReference type="KEGG" id="sua:Saut_1686"/>
<gene>
    <name evidence="1" type="ordered locus">Saut_1686</name>
</gene>
<dbReference type="GO" id="GO:0015562">
    <property type="term" value="F:efflux transmembrane transporter activity"/>
    <property type="evidence" value="ECO:0007669"/>
    <property type="project" value="TreeGrafter"/>
</dbReference>
<dbReference type="EMBL" id="CP002205">
    <property type="protein sequence ID" value="ADN09730.1"/>
    <property type="molecule type" value="Genomic_DNA"/>
</dbReference>
<protein>
    <submittedName>
        <fullName evidence="1">Efflux transporter, RND family, MFP subunit</fullName>
    </submittedName>
</protein>
<reference evidence="2" key="1">
    <citation type="journal article" date="2010" name="Stand. Genomic Sci.">
        <title>Complete genome sequence of Sulfurimonas autotrophica type strain (OK10).</title>
        <authorList>
            <person name="Sikorski J."/>
            <person name="Munk C."/>
            <person name="Lapidus A."/>
            <person name="Djao O."/>
            <person name="Lucas S."/>
            <person name="Glavina Del Rio T."/>
            <person name="Nolan M."/>
            <person name="Tice H."/>
            <person name="Han C."/>
            <person name="Cheng J."/>
            <person name="Tapia R."/>
            <person name="Goodwin L."/>
            <person name="Pitluck S."/>
            <person name="Liolios K."/>
            <person name="Ivanova N."/>
            <person name="Mavromatis K."/>
            <person name="Mikhailova N."/>
            <person name="Pati A."/>
            <person name="Sims D."/>
            <person name="Meincke L."/>
            <person name="Brettin T."/>
            <person name="Detter J."/>
            <person name="Chen A."/>
            <person name="Palaniappan K."/>
            <person name="Land M."/>
            <person name="Hauser L."/>
            <person name="Chang Y."/>
            <person name="Jeffries C."/>
            <person name="Rohde M."/>
            <person name="Lang E."/>
            <person name="Spring S."/>
            <person name="Goker M."/>
            <person name="Woyke T."/>
            <person name="Bristow J."/>
            <person name="Eisen J."/>
            <person name="Markowitz V."/>
            <person name="Hugenholtz P."/>
            <person name="Kyrpides N."/>
            <person name="Klenk H."/>
        </authorList>
    </citation>
    <scope>NUCLEOTIDE SEQUENCE [LARGE SCALE GENOMIC DNA]</scope>
    <source>
        <strain evidence="2">ATCC BAA-671 / DSM 16294 / JCM 11897 / OK10</strain>
    </source>
</reference>
<dbReference type="HOGENOM" id="CLU_839185_0_0_7"/>
<dbReference type="STRING" id="563040.Saut_1686"/>
<proteinExistence type="predicted"/>
<evidence type="ECO:0000313" key="2">
    <source>
        <dbReference type="Proteomes" id="UP000007803"/>
    </source>
</evidence>
<organism evidence="1 2">
    <name type="scientific">Sulfurimonas autotrophica (strain ATCC BAA-671 / DSM 16294 / JCM 11897 / OK10)</name>
    <dbReference type="NCBI Taxonomy" id="563040"/>
    <lineage>
        <taxon>Bacteria</taxon>
        <taxon>Pseudomonadati</taxon>
        <taxon>Campylobacterota</taxon>
        <taxon>Epsilonproteobacteria</taxon>
        <taxon>Campylobacterales</taxon>
        <taxon>Sulfurimonadaceae</taxon>
        <taxon>Sulfurimonas</taxon>
    </lineage>
</organism>